<reference evidence="2" key="2">
    <citation type="submission" date="2024-01" db="EMBL/GenBank/DDBJ databases">
        <title>Roseobacter fucihabitans sp. nov., isolated from the brown alga Fucus spiralis.</title>
        <authorList>
            <person name="Hahnke S."/>
            <person name="Berger M."/>
            <person name="Schlingloff A."/>
            <person name="Athale I."/>
            <person name="Neumann-Schaal M."/>
            <person name="Adenaya A."/>
            <person name="Poehlein A."/>
            <person name="Daniel R."/>
            <person name="Pertersen J."/>
            <person name="Brinkhoff T."/>
        </authorList>
    </citation>
    <scope>NUCLEOTIDE SEQUENCE [LARGE SCALE GENOMIC DNA]</scope>
    <source>
        <strain evidence="2">B14</strain>
    </source>
</reference>
<name>A0ABZ2BY47_9RHOB</name>
<evidence type="ECO:0000313" key="1">
    <source>
        <dbReference type="EMBL" id="WVX50736.1"/>
    </source>
</evidence>
<evidence type="ECO:0000313" key="2">
    <source>
        <dbReference type="Proteomes" id="UP001318682"/>
    </source>
</evidence>
<proteinExistence type="predicted"/>
<reference evidence="1 2" key="1">
    <citation type="submission" date="2015-07" db="EMBL/GenBank/DDBJ databases">
        <authorList>
            <person name="Voget S."/>
            <person name="Dogs M."/>
            <person name="Brinkhoff T.H."/>
            <person name="Daniel R."/>
        </authorList>
    </citation>
    <scope>NUCLEOTIDE SEQUENCE [LARGE SCALE GENOMIC DNA]</scope>
    <source>
        <strain evidence="1 2">B14</strain>
    </source>
</reference>
<dbReference type="EMBL" id="CP143423">
    <property type="protein sequence ID" value="WVX50736.1"/>
    <property type="molecule type" value="Genomic_DNA"/>
</dbReference>
<protein>
    <submittedName>
        <fullName evidence="1">Uncharacterized protein</fullName>
    </submittedName>
</protein>
<dbReference type="RefSeq" id="WP_187431481.1">
    <property type="nucleotide sequence ID" value="NZ_CP143423.1"/>
</dbReference>
<sequence length="135" mass="15261">MSGESEEHTILVSQLSDFVRKQHGGIGNLALYVDDQVLGRERPQRIGNHLPDLYAEDVPRTFVVIGEAKTRLDLITSRSRRQISAFVDYLALHQAAFFYLAVPILATPAANTFIRELGDRHRCVTMHVLPVETEY</sequence>
<organism evidence="1 2">
    <name type="scientific">Roseobacter fucihabitans</name>
    <dbReference type="NCBI Taxonomy" id="1537242"/>
    <lineage>
        <taxon>Bacteria</taxon>
        <taxon>Pseudomonadati</taxon>
        <taxon>Pseudomonadota</taxon>
        <taxon>Alphaproteobacteria</taxon>
        <taxon>Rhodobacterales</taxon>
        <taxon>Roseobacteraceae</taxon>
        <taxon>Roseobacter</taxon>
    </lineage>
</organism>
<dbReference type="Proteomes" id="UP001318682">
    <property type="component" value="Chromosome"/>
</dbReference>
<accession>A0ABZ2BY47</accession>
<gene>
    <name evidence="1" type="ORF">ROLI_038360</name>
</gene>
<keyword evidence="2" id="KW-1185">Reference proteome</keyword>